<keyword evidence="4" id="KW-1185">Reference proteome</keyword>
<dbReference type="PANTHER" id="PTHR43651:SF11">
    <property type="entry name" value="MALTO-OLIGOSYLTREHALOSE TREHALOHYDROLASE"/>
    <property type="match status" value="1"/>
</dbReference>
<dbReference type="NCBIfam" id="TIGR01484">
    <property type="entry name" value="HAD-SF-IIB"/>
    <property type="match status" value="1"/>
</dbReference>
<dbReference type="SFLD" id="SFLDG01141">
    <property type="entry name" value="C2.B.1:_Sucrose_Phosphatase_Li"/>
    <property type="match status" value="1"/>
</dbReference>
<accession>A0A5C6ARG3</accession>
<dbReference type="SMART" id="SM00642">
    <property type="entry name" value="Aamy"/>
    <property type="match status" value="1"/>
</dbReference>
<dbReference type="InterPro" id="IPR006047">
    <property type="entry name" value="GH13_cat_dom"/>
</dbReference>
<evidence type="ECO:0000313" key="4">
    <source>
        <dbReference type="Proteomes" id="UP000316213"/>
    </source>
</evidence>
<dbReference type="PANTHER" id="PTHR43651">
    <property type="entry name" value="1,4-ALPHA-GLUCAN-BRANCHING ENZYME"/>
    <property type="match status" value="1"/>
</dbReference>
<protein>
    <submittedName>
        <fullName evidence="3">Malto-oligosyltrehalose trehalohydrolase</fullName>
        <ecNumber evidence="3">3.2.1.141</ecNumber>
    </submittedName>
</protein>
<dbReference type="Gene3D" id="2.60.40.10">
    <property type="entry name" value="Immunoglobulins"/>
    <property type="match status" value="1"/>
</dbReference>
<dbReference type="InterPro" id="IPR023214">
    <property type="entry name" value="HAD_sf"/>
</dbReference>
<dbReference type="OrthoDB" id="226102at2"/>
<dbReference type="CDD" id="cd11325">
    <property type="entry name" value="AmyAc_GTHase"/>
    <property type="match status" value="1"/>
</dbReference>
<evidence type="ECO:0000259" key="2">
    <source>
        <dbReference type="SMART" id="SM00642"/>
    </source>
</evidence>
<dbReference type="Pfam" id="PF00128">
    <property type="entry name" value="Alpha-amylase"/>
    <property type="match status" value="1"/>
</dbReference>
<dbReference type="InterPro" id="IPR036412">
    <property type="entry name" value="HAD-like_sf"/>
</dbReference>
<reference evidence="3 4" key="1">
    <citation type="submission" date="2019-02" db="EMBL/GenBank/DDBJ databases">
        <title>Deep-cultivation of Planctomycetes and their phenomic and genomic characterization uncovers novel biology.</title>
        <authorList>
            <person name="Wiegand S."/>
            <person name="Jogler M."/>
            <person name="Boedeker C."/>
            <person name="Pinto D."/>
            <person name="Vollmers J."/>
            <person name="Rivas-Marin E."/>
            <person name="Kohn T."/>
            <person name="Peeters S.H."/>
            <person name="Heuer A."/>
            <person name="Rast P."/>
            <person name="Oberbeckmann S."/>
            <person name="Bunk B."/>
            <person name="Jeske O."/>
            <person name="Meyerdierks A."/>
            <person name="Storesund J.E."/>
            <person name="Kallscheuer N."/>
            <person name="Luecker S."/>
            <person name="Lage O.M."/>
            <person name="Pohl T."/>
            <person name="Merkel B.J."/>
            <person name="Hornburger P."/>
            <person name="Mueller R.-W."/>
            <person name="Bruemmer F."/>
            <person name="Labrenz M."/>
            <person name="Spormann A.M."/>
            <person name="Op Den Camp H."/>
            <person name="Overmann J."/>
            <person name="Amann R."/>
            <person name="Jetten M.S.M."/>
            <person name="Mascher T."/>
            <person name="Medema M.H."/>
            <person name="Devos D.P."/>
            <person name="Kaster A.-K."/>
            <person name="Ovreas L."/>
            <person name="Rohde M."/>
            <person name="Galperin M.Y."/>
            <person name="Jogler C."/>
        </authorList>
    </citation>
    <scope>NUCLEOTIDE SEQUENCE [LARGE SCALE GENOMIC DNA]</scope>
    <source>
        <strain evidence="3 4">Pla100</strain>
    </source>
</reference>
<dbReference type="GO" id="GO:0033942">
    <property type="term" value="F:4-alpha-D-(1-&gt;4)-alpha-D-glucanotrehalose trehalohydrolase activity"/>
    <property type="evidence" value="ECO:0007669"/>
    <property type="project" value="UniProtKB-EC"/>
</dbReference>
<dbReference type="RefSeq" id="WP_146577242.1">
    <property type="nucleotide sequence ID" value="NZ_SJPM01000002.1"/>
</dbReference>
<dbReference type="Gene3D" id="3.20.20.80">
    <property type="entry name" value="Glycosidases"/>
    <property type="match status" value="1"/>
</dbReference>
<dbReference type="CDD" id="cd02853">
    <property type="entry name" value="E_set_MTHase_like_N"/>
    <property type="match status" value="1"/>
</dbReference>
<keyword evidence="3" id="KW-0326">Glycosidase</keyword>
<feature type="domain" description="Glycosyl hydrolase family 13 catalytic" evidence="2">
    <location>
        <begin position="425"/>
        <end position="770"/>
    </location>
</feature>
<dbReference type="SFLD" id="SFLDG01140">
    <property type="entry name" value="C2.B:_Phosphomannomutase_and_P"/>
    <property type="match status" value="1"/>
</dbReference>
<proteinExistence type="predicted"/>
<dbReference type="SUPFAM" id="SSF51445">
    <property type="entry name" value="(Trans)glycosidases"/>
    <property type="match status" value="1"/>
</dbReference>
<dbReference type="Gene3D" id="3.90.1070.10">
    <property type="match status" value="1"/>
</dbReference>
<keyword evidence="1" id="KW-0119">Carbohydrate metabolism</keyword>
<dbReference type="InterPro" id="IPR017853">
    <property type="entry name" value="GH"/>
</dbReference>
<sequence length="907" mass="101343">MKSKKSQSFNCRVLATDLDGTFLPLSGDEQAENALMQIRGQIDSERLPLVFVTGRHVESVFDAIAVDGLPQPGWIICDVGTSIYRLDPSARSDRPTQESLAASYSRVADYDAALNDKIGHTDVEELRHAIGDLPDIRLQESIKQGRHKLSYYVSAEKLDECRERIEQHLADRSLPYGIISSVDPFNNDGLIDVLPEGVSKAFALNWWCSDNGYEPPEVVFCGDSGNDFAALVAGYRAVVVANAARPLAEHIRQTHQTQGWTDRLFLATATSTGGVLQGMQWFGLHRNEDETDVDDWPTPSWGANLIGCRTTHFSLFAPAHSRICLNLFDDPSPQPTRQLDMNSTCAGWHQLVVRDCPAGTRYQFTIGRSGTSTGDHHSAFFLSDPASRFQPDGVHGPSQVIDRQFPWQHDWTPRTTKREDLVVYEMHIGAFTTPGTYLSAIERLDELVELGVTAIELMPIAECPGRWNWGYDATHWFAPMHTFGTPEELRMLVDAAHARGLLVFADVVYNHFGPEGNQWSLLGDYLSTKHHTPWGAAPNFDEGDSRVAIRRFVIDNAIYWLDEYHLDGLRVDAIHCMADDSDEHITRQFGREVRQWADAASRRIWLIAESNVYDASMIANLDDGGNGFDAQWCDDFAHSLFAVVRPGERLTVRTYQPDADLAGALHRGFLFQGNVHGYRGREEPVPDERVDTSGLIYCIQNHDFIGNHPTGQRFHHVTSVEAQAAAAAMLILSPAIPMLFMGEEFASENPFAFFVDFGSEQLRAAVVEGRKREYPQHDWSGGVLPIDPVAFESAKIGPADHGNTAMRLWYRDLISLRKRMISSGVLDGNRLQVATDVDNRLYLLHYEGESESMTVASRLLPSKGELIRSEEVSALLNRQTVLPEPRMDSLQALNASPPAQAQTLIWF</sequence>
<dbReference type="GO" id="GO:0016791">
    <property type="term" value="F:phosphatase activity"/>
    <property type="evidence" value="ECO:0007669"/>
    <property type="project" value="UniProtKB-ARBA"/>
</dbReference>
<keyword evidence="3" id="KW-0378">Hydrolase</keyword>
<dbReference type="Gene3D" id="3.40.50.1000">
    <property type="entry name" value="HAD superfamily/HAD-like"/>
    <property type="match status" value="1"/>
</dbReference>
<dbReference type="EC" id="3.2.1.141" evidence="3"/>
<dbReference type="SUPFAM" id="SSF81296">
    <property type="entry name" value="E set domains"/>
    <property type="match status" value="1"/>
</dbReference>
<organism evidence="3 4">
    <name type="scientific">Neorhodopirellula pilleata</name>
    <dbReference type="NCBI Taxonomy" id="2714738"/>
    <lineage>
        <taxon>Bacteria</taxon>
        <taxon>Pseudomonadati</taxon>
        <taxon>Planctomycetota</taxon>
        <taxon>Planctomycetia</taxon>
        <taxon>Pirellulales</taxon>
        <taxon>Pirellulaceae</taxon>
        <taxon>Neorhodopirellula</taxon>
    </lineage>
</organism>
<dbReference type="InterPro" id="IPR006380">
    <property type="entry name" value="SPP-like_dom"/>
</dbReference>
<evidence type="ECO:0000313" key="3">
    <source>
        <dbReference type="EMBL" id="TWU02071.1"/>
    </source>
</evidence>
<dbReference type="InterPro" id="IPR013783">
    <property type="entry name" value="Ig-like_fold"/>
</dbReference>
<dbReference type="Proteomes" id="UP000316213">
    <property type="component" value="Unassembled WGS sequence"/>
</dbReference>
<gene>
    <name evidence="3" type="primary">treZ</name>
    <name evidence="3" type="ORF">Pla100_18110</name>
</gene>
<dbReference type="Gene3D" id="1.10.10.760">
    <property type="entry name" value="E-set domains of sugar-utilizing enzymes"/>
    <property type="match status" value="1"/>
</dbReference>
<evidence type="ECO:0000256" key="1">
    <source>
        <dbReference type="ARBA" id="ARBA00023277"/>
    </source>
</evidence>
<dbReference type="GO" id="GO:0005975">
    <property type="term" value="P:carbohydrate metabolic process"/>
    <property type="evidence" value="ECO:0007669"/>
    <property type="project" value="InterPro"/>
</dbReference>
<dbReference type="InterPro" id="IPR014756">
    <property type="entry name" value="Ig_E-set"/>
</dbReference>
<dbReference type="InterPro" id="IPR044901">
    <property type="entry name" value="Trehalose_TreZ_E-set_sf"/>
</dbReference>
<dbReference type="InterPro" id="IPR006379">
    <property type="entry name" value="HAD-SF_hydro_IIB"/>
</dbReference>
<dbReference type="Pfam" id="PF05116">
    <property type="entry name" value="S6PP"/>
    <property type="match status" value="1"/>
</dbReference>
<name>A0A5C6ARG3_9BACT</name>
<dbReference type="SFLD" id="SFLDS00003">
    <property type="entry name" value="Haloacid_Dehalogenase"/>
    <property type="match status" value="1"/>
</dbReference>
<dbReference type="EMBL" id="SJPM01000002">
    <property type="protein sequence ID" value="TWU02071.1"/>
    <property type="molecule type" value="Genomic_DNA"/>
</dbReference>
<comment type="caution">
    <text evidence="3">The sequence shown here is derived from an EMBL/GenBank/DDBJ whole genome shotgun (WGS) entry which is preliminary data.</text>
</comment>
<dbReference type="SUPFAM" id="SSF56784">
    <property type="entry name" value="HAD-like"/>
    <property type="match status" value="1"/>
</dbReference>
<dbReference type="AlphaFoldDB" id="A0A5C6ARG3"/>